<proteinExistence type="predicted"/>
<evidence type="ECO:0000313" key="2">
    <source>
        <dbReference type="EMBL" id="OGY99063.1"/>
    </source>
</evidence>
<keyword evidence="1" id="KW-0812">Transmembrane</keyword>
<reference evidence="2 3" key="1">
    <citation type="journal article" date="2016" name="Nat. Commun.">
        <title>Thousands of microbial genomes shed light on interconnected biogeochemical processes in an aquifer system.</title>
        <authorList>
            <person name="Anantharaman K."/>
            <person name="Brown C.T."/>
            <person name="Hug L.A."/>
            <person name="Sharon I."/>
            <person name="Castelle C.J."/>
            <person name="Probst A.J."/>
            <person name="Thomas B.C."/>
            <person name="Singh A."/>
            <person name="Wilkins M.J."/>
            <person name="Karaoz U."/>
            <person name="Brodie E.L."/>
            <person name="Williams K.H."/>
            <person name="Hubbard S.S."/>
            <person name="Banfield J.F."/>
        </authorList>
    </citation>
    <scope>NUCLEOTIDE SEQUENCE [LARGE SCALE GENOMIC DNA]</scope>
</reference>
<comment type="caution">
    <text evidence="2">The sequence shown here is derived from an EMBL/GenBank/DDBJ whole genome shotgun (WGS) entry which is preliminary data.</text>
</comment>
<evidence type="ECO:0000313" key="3">
    <source>
        <dbReference type="Proteomes" id="UP000178880"/>
    </source>
</evidence>
<protein>
    <recommendedName>
        <fullName evidence="4">VanZ-like domain-containing protein</fullName>
    </recommendedName>
</protein>
<dbReference type="AlphaFoldDB" id="A0A1G2CCE9"/>
<feature type="transmembrane region" description="Helical" evidence="1">
    <location>
        <begin position="31"/>
        <end position="55"/>
    </location>
</feature>
<dbReference type="Pfam" id="PF09997">
    <property type="entry name" value="DUF2238"/>
    <property type="match status" value="1"/>
</dbReference>
<accession>A0A1G2CCE9</accession>
<feature type="transmembrane region" description="Helical" evidence="1">
    <location>
        <begin position="62"/>
        <end position="81"/>
    </location>
</feature>
<dbReference type="EMBL" id="MHLA01000023">
    <property type="protein sequence ID" value="OGY99063.1"/>
    <property type="molecule type" value="Genomic_DNA"/>
</dbReference>
<evidence type="ECO:0008006" key="4">
    <source>
        <dbReference type="Google" id="ProtNLM"/>
    </source>
</evidence>
<evidence type="ECO:0000256" key="1">
    <source>
        <dbReference type="SAM" id="Phobius"/>
    </source>
</evidence>
<dbReference type="Proteomes" id="UP000178880">
    <property type="component" value="Unassembled WGS sequence"/>
</dbReference>
<keyword evidence="1" id="KW-0472">Membrane</keyword>
<dbReference type="InterPro" id="IPR014509">
    <property type="entry name" value="YjdF-like"/>
</dbReference>
<feature type="transmembrane region" description="Helical" evidence="1">
    <location>
        <begin position="5"/>
        <end position="25"/>
    </location>
</feature>
<keyword evidence="1" id="KW-1133">Transmembrane helix</keyword>
<gene>
    <name evidence="2" type="ORF">A2945_05425</name>
</gene>
<organism evidence="2 3">
    <name type="scientific">Candidatus Liptonbacteria bacterium RIFCSPLOWO2_01_FULL_52_25</name>
    <dbReference type="NCBI Taxonomy" id="1798650"/>
    <lineage>
        <taxon>Bacteria</taxon>
        <taxon>Candidatus Liptoniibacteriota</taxon>
    </lineage>
</organism>
<name>A0A1G2CCE9_9BACT</name>
<feature type="transmembrane region" description="Helical" evidence="1">
    <location>
        <begin position="101"/>
        <end position="119"/>
    </location>
</feature>
<sequence>MFDRWFYALFGVLVAIAAGHFLGIYTEGYRAFWWLDIITHFLGGFWVGGMVLWGLWARRYHMPTPVVAGAAAFLVGIAWEVFEVWANPFLSGEPGYFPDMILDLVMDTTGGVLAGILFMRNKK</sequence>